<dbReference type="InterPro" id="IPR043461">
    <property type="entry name" value="LpxH-like"/>
</dbReference>
<keyword evidence="1" id="KW-1003">Cell membrane</keyword>
<dbReference type="Gene3D" id="3.60.21.10">
    <property type="match status" value="1"/>
</dbReference>
<dbReference type="PANTHER" id="PTHR34990:SF1">
    <property type="entry name" value="UDP-2,3-DIACYLGLUCOSAMINE HYDROLASE"/>
    <property type="match status" value="1"/>
</dbReference>
<dbReference type="AlphaFoldDB" id="A0A1L3GD10"/>
<organism evidence="8 9">
    <name type="scientific">Syntrophotalea acetylenica</name>
    <name type="common">Pelobacter acetylenicus</name>
    <dbReference type="NCBI Taxonomy" id="29542"/>
    <lineage>
        <taxon>Bacteria</taxon>
        <taxon>Pseudomonadati</taxon>
        <taxon>Thermodesulfobacteriota</taxon>
        <taxon>Desulfuromonadia</taxon>
        <taxon>Desulfuromonadales</taxon>
        <taxon>Syntrophotaleaceae</taxon>
        <taxon>Syntrophotalea</taxon>
    </lineage>
</organism>
<evidence type="ECO:0000256" key="3">
    <source>
        <dbReference type="ARBA" id="ARBA00022723"/>
    </source>
</evidence>
<accession>A0A1L3GD10</accession>
<evidence type="ECO:0000256" key="4">
    <source>
        <dbReference type="ARBA" id="ARBA00022801"/>
    </source>
</evidence>
<evidence type="ECO:0000259" key="7">
    <source>
        <dbReference type="Pfam" id="PF00149"/>
    </source>
</evidence>
<sequence>MKDLFLADTHLVDPRDERYSRLLTFLDENRGQLRSLVMLGDIFDFWIGYRHCVFSAYIPLLESLRRLSEAGTELVFVEGNHDFHLGPYFRDTLGCRILPDGGCLERDGRKIFIAHGDLINPRDQGYRLLRRFLRHNWTRHLMMMIPPDSAWRIARWASAKSARKNGGRDRHRLPREDLLAFARSRFSEGYDTVITGHFHVPLMHREKRHTLIALGDWSTKPSYAILENGDFTLYSC</sequence>
<evidence type="ECO:0000256" key="5">
    <source>
        <dbReference type="ARBA" id="ARBA00023136"/>
    </source>
</evidence>
<feature type="domain" description="Calcineurin-like phosphoesterase" evidence="7">
    <location>
        <begin position="4"/>
        <end position="201"/>
    </location>
</feature>
<reference evidence="8 9" key="1">
    <citation type="journal article" date="2017" name="Genome Announc.">
        <title>Complete Genome Sequences of Two Acetylene-Fermenting Pelobacter acetylenicus Strains.</title>
        <authorList>
            <person name="Sutton J.M."/>
            <person name="Baesman S.M."/>
            <person name="Fierst J.L."/>
            <person name="Poret-Peterson A.T."/>
            <person name="Oremland R.S."/>
            <person name="Dunlap D.S."/>
            <person name="Akob D.M."/>
        </authorList>
    </citation>
    <scope>NUCLEOTIDE SEQUENCE [LARGE SCALE GENOMIC DNA]</scope>
    <source>
        <strain evidence="8 9">DSM 3247</strain>
    </source>
</reference>
<evidence type="ECO:0000256" key="1">
    <source>
        <dbReference type="ARBA" id="ARBA00022475"/>
    </source>
</evidence>
<dbReference type="Proteomes" id="UP000182264">
    <property type="component" value="Chromosome"/>
</dbReference>
<keyword evidence="2" id="KW-0997">Cell inner membrane</keyword>
<dbReference type="Pfam" id="PF00149">
    <property type="entry name" value="Metallophos"/>
    <property type="match status" value="1"/>
</dbReference>
<keyword evidence="6" id="KW-0464">Manganese</keyword>
<evidence type="ECO:0000256" key="6">
    <source>
        <dbReference type="ARBA" id="ARBA00023211"/>
    </source>
</evidence>
<dbReference type="KEGG" id="pace:A6070_08630"/>
<evidence type="ECO:0000313" key="9">
    <source>
        <dbReference type="Proteomes" id="UP000182264"/>
    </source>
</evidence>
<evidence type="ECO:0000313" key="8">
    <source>
        <dbReference type="EMBL" id="APG23588.1"/>
    </source>
</evidence>
<keyword evidence="3" id="KW-0479">Metal-binding</keyword>
<keyword evidence="9" id="KW-1185">Reference proteome</keyword>
<dbReference type="SUPFAM" id="SSF56300">
    <property type="entry name" value="Metallo-dependent phosphatases"/>
    <property type="match status" value="1"/>
</dbReference>
<dbReference type="InterPro" id="IPR029052">
    <property type="entry name" value="Metallo-depent_PP-like"/>
</dbReference>
<dbReference type="STRING" id="29542.A6070_08630"/>
<dbReference type="GO" id="GO:0009245">
    <property type="term" value="P:lipid A biosynthetic process"/>
    <property type="evidence" value="ECO:0007669"/>
    <property type="project" value="TreeGrafter"/>
</dbReference>
<dbReference type="PANTHER" id="PTHR34990">
    <property type="entry name" value="UDP-2,3-DIACYLGLUCOSAMINE HYDROLASE-RELATED"/>
    <property type="match status" value="1"/>
</dbReference>
<dbReference type="RefSeq" id="WP_072285400.1">
    <property type="nucleotide sequence ID" value="NZ_CP015455.1"/>
</dbReference>
<dbReference type="GO" id="GO:0046872">
    <property type="term" value="F:metal ion binding"/>
    <property type="evidence" value="ECO:0007669"/>
    <property type="project" value="UniProtKB-KW"/>
</dbReference>
<name>A0A1L3GD10_SYNAC</name>
<keyword evidence="4" id="KW-0378">Hydrolase</keyword>
<protein>
    <recommendedName>
        <fullName evidence="7">Calcineurin-like phosphoesterase domain-containing protein</fullName>
    </recommendedName>
</protein>
<dbReference type="InterPro" id="IPR004843">
    <property type="entry name" value="Calcineurin-like_PHP"/>
</dbReference>
<proteinExistence type="predicted"/>
<dbReference type="CDD" id="cd07398">
    <property type="entry name" value="MPP_YbbF-LpxH"/>
    <property type="match status" value="1"/>
</dbReference>
<dbReference type="GO" id="GO:0008758">
    <property type="term" value="F:UDP-2,3-diacylglucosamine hydrolase activity"/>
    <property type="evidence" value="ECO:0007669"/>
    <property type="project" value="TreeGrafter"/>
</dbReference>
<keyword evidence="5" id="KW-0472">Membrane</keyword>
<dbReference type="EMBL" id="CP015518">
    <property type="protein sequence ID" value="APG23588.1"/>
    <property type="molecule type" value="Genomic_DNA"/>
</dbReference>
<dbReference type="OrthoDB" id="270739at2"/>
<dbReference type="GO" id="GO:0016020">
    <property type="term" value="C:membrane"/>
    <property type="evidence" value="ECO:0007669"/>
    <property type="project" value="GOC"/>
</dbReference>
<evidence type="ECO:0000256" key="2">
    <source>
        <dbReference type="ARBA" id="ARBA00022519"/>
    </source>
</evidence>
<gene>
    <name evidence="8" type="ORF">A7E75_00025</name>
</gene>